<feature type="domain" description="Protein kinase" evidence="25">
    <location>
        <begin position="712"/>
        <end position="1029"/>
    </location>
</feature>
<keyword evidence="11 24" id="KW-0732">Signal</keyword>
<feature type="binding site" evidence="22">
    <location>
        <position position="741"/>
    </location>
    <ligand>
        <name>ATP</name>
        <dbReference type="ChEBI" id="CHEBI:30616"/>
    </ligand>
</feature>
<dbReference type="Gene3D" id="3.30.200.20">
    <property type="entry name" value="Phosphorylase Kinase, domain 1"/>
    <property type="match status" value="1"/>
</dbReference>
<keyword evidence="15 22" id="KW-0067">ATP-binding</keyword>
<evidence type="ECO:0000256" key="14">
    <source>
        <dbReference type="ARBA" id="ARBA00022777"/>
    </source>
</evidence>
<dbReference type="Gene3D" id="1.10.510.10">
    <property type="entry name" value="Transferase(Phosphotransferase) domain 1"/>
    <property type="match status" value="1"/>
</dbReference>
<evidence type="ECO:0000256" key="11">
    <source>
        <dbReference type="ARBA" id="ARBA00022729"/>
    </source>
</evidence>
<comment type="catalytic activity">
    <reaction evidence="21">
        <text>L-seryl-[protein] + ATP = O-phospho-L-seryl-[protein] + ADP + H(+)</text>
        <dbReference type="Rhea" id="RHEA:17989"/>
        <dbReference type="Rhea" id="RHEA-COMP:9863"/>
        <dbReference type="Rhea" id="RHEA-COMP:11604"/>
        <dbReference type="ChEBI" id="CHEBI:15378"/>
        <dbReference type="ChEBI" id="CHEBI:29999"/>
        <dbReference type="ChEBI" id="CHEBI:30616"/>
        <dbReference type="ChEBI" id="CHEBI:83421"/>
        <dbReference type="ChEBI" id="CHEBI:456216"/>
        <dbReference type="EC" id="2.7.11.1"/>
    </reaction>
</comment>
<evidence type="ECO:0000256" key="23">
    <source>
        <dbReference type="SAM" id="Phobius"/>
    </source>
</evidence>
<comment type="similarity">
    <text evidence="3">Belongs to the protein kinase superfamily. Ser/Thr protein kinase family.</text>
</comment>
<evidence type="ECO:0000256" key="10">
    <source>
        <dbReference type="ARBA" id="ARBA00022692"/>
    </source>
</evidence>
<name>A0AAV0NFS2_9ROSI</name>
<evidence type="ECO:0000256" key="8">
    <source>
        <dbReference type="ARBA" id="ARBA00022614"/>
    </source>
</evidence>
<evidence type="ECO:0000256" key="1">
    <source>
        <dbReference type="ARBA" id="ARBA00004162"/>
    </source>
</evidence>
<evidence type="ECO:0000256" key="3">
    <source>
        <dbReference type="ARBA" id="ARBA00008684"/>
    </source>
</evidence>
<dbReference type="EMBL" id="CAMGYJ010000008">
    <property type="protein sequence ID" value="CAI0457325.1"/>
    <property type="molecule type" value="Genomic_DNA"/>
</dbReference>
<evidence type="ECO:0000256" key="24">
    <source>
        <dbReference type="SAM" id="SignalP"/>
    </source>
</evidence>
<comment type="subcellular location">
    <subcellularLocation>
        <location evidence="1">Cell membrane</location>
        <topology evidence="1">Single-pass membrane protein</topology>
    </subcellularLocation>
    <subcellularLocation>
        <location evidence="2">Membrane</location>
        <topology evidence="2">Single-pass type I membrane protein</topology>
    </subcellularLocation>
</comment>
<keyword evidence="8" id="KW-0433">Leucine-rich repeat</keyword>
<sequence>MKQTHHCLPLKLLLLLLLITSSNFPSQPNSASGSNFTDRLALLEFKKAITEDPDGGLNSWNDSSHFCNWVGITCSQKQRVTSLSLPGYNFQGTLSPHIGNLSFLESLELANNSFRGTIPQQFVNLLRLRTLNLTSSLLEGGEIPVNLTRCSQLGELRLSGNGLTGTIPRAIGLLSNLEVIRIVRNDLTGPIPASLGNLTKLYTFAAAYNNLIGPIPETVGRLSRLSNFVVGVNNLNGTIPPSLYNLSSITILTLMYNQFQGRIPEDIGFTLPNLRSYGISLNWMSGPIPSSLCNASRLFDLDMNKNSFSGSVPVCFGSLPELLYLHMGTNNLGTNSSDDFEFVTGLTNCSQLQELGVGLNNLGGSFPDFVGNLSIQLVLLLISDNWITGSIPSGLENLVNLNMVDLSLNLFTGRIPSYFGNFSNLQGLQLQGNRFSGRIPSSLGNLTQLNRVDISSNQLEGAIPPSLGRCRQLGQLDLSANKLTGEIPTNIFKLSSLSDGLNLSRNSFTGRVPEEIGNLINVEALDLSYNFLTGGIPGTIGDCKSLKALHMQSNSFNDSIPLELASLRIMESLDLSSNNFTGGIPSGLQDIQTLQYLNLSFNDLRGEVPTKGIFANASGVSLMGNPLLCGNVSELHLQDCTGIAKPSKHKRVVTVKRSLVIVFASVAFLFVSGLLIHLKIKRSKKQTFDGDSALNHFVMVSYKDLHQGTNGFSSGNLIGSGGFGTIYKGTLEQIKTPVAVKVLNNLQDRKAHKSFSAECNALKNVRHRNLVRILTYCSSLDYKGDEFKALVFEFMPNGTLEEWLHTTDRNLSLMQRLDIAVDVASGLYYLHDLCETSIVHCDLKPSNVLLDSDMAARVGDFGLARILSSDSNSKIKSSTIGIKGTIGYAPPEYGMGKAVWKEGDVYSFGILLLEMFTGRRPTDEMFKEGVNLCDFVKAAIPDRILTVLDPLMPIPVVISRGERVIGSWPAEAADGNGVEVKEMALMESATNCLVSVLEIALSCSSELPRERTKMAEVAKKLTSVRDDFAASFHVPPNRG</sequence>
<keyword evidence="5" id="KW-1003">Cell membrane</keyword>
<keyword evidence="7" id="KW-0597">Phosphoprotein</keyword>
<feature type="signal peptide" evidence="24">
    <location>
        <begin position="1"/>
        <end position="22"/>
    </location>
</feature>
<evidence type="ECO:0000256" key="21">
    <source>
        <dbReference type="ARBA" id="ARBA00048679"/>
    </source>
</evidence>
<keyword evidence="14" id="KW-0418">Kinase</keyword>
<evidence type="ECO:0000259" key="25">
    <source>
        <dbReference type="PROSITE" id="PS50011"/>
    </source>
</evidence>
<comment type="catalytic activity">
    <reaction evidence="20">
        <text>L-threonyl-[protein] + ATP = O-phospho-L-threonyl-[protein] + ADP + H(+)</text>
        <dbReference type="Rhea" id="RHEA:46608"/>
        <dbReference type="Rhea" id="RHEA-COMP:11060"/>
        <dbReference type="Rhea" id="RHEA-COMP:11605"/>
        <dbReference type="ChEBI" id="CHEBI:15378"/>
        <dbReference type="ChEBI" id="CHEBI:30013"/>
        <dbReference type="ChEBI" id="CHEBI:30616"/>
        <dbReference type="ChEBI" id="CHEBI:61977"/>
        <dbReference type="ChEBI" id="CHEBI:456216"/>
        <dbReference type="EC" id="2.7.11.1"/>
    </reaction>
</comment>
<feature type="transmembrane region" description="Helical" evidence="23">
    <location>
        <begin position="658"/>
        <end position="678"/>
    </location>
</feature>
<evidence type="ECO:0000256" key="5">
    <source>
        <dbReference type="ARBA" id="ARBA00022475"/>
    </source>
</evidence>
<dbReference type="Pfam" id="PF08263">
    <property type="entry name" value="LRRNT_2"/>
    <property type="match status" value="1"/>
</dbReference>
<evidence type="ECO:0000256" key="15">
    <source>
        <dbReference type="ARBA" id="ARBA00022840"/>
    </source>
</evidence>
<reference evidence="26" key="1">
    <citation type="submission" date="2022-08" db="EMBL/GenBank/DDBJ databases">
        <authorList>
            <person name="Gutierrez-Valencia J."/>
        </authorList>
    </citation>
    <scope>NUCLEOTIDE SEQUENCE</scope>
</reference>
<dbReference type="Gene3D" id="3.80.10.10">
    <property type="entry name" value="Ribonuclease Inhibitor"/>
    <property type="match status" value="3"/>
</dbReference>
<evidence type="ECO:0000256" key="7">
    <source>
        <dbReference type="ARBA" id="ARBA00022553"/>
    </source>
</evidence>
<evidence type="ECO:0000256" key="16">
    <source>
        <dbReference type="ARBA" id="ARBA00022989"/>
    </source>
</evidence>
<dbReference type="CDD" id="cd14066">
    <property type="entry name" value="STKc_IRAK"/>
    <property type="match status" value="1"/>
</dbReference>
<dbReference type="AlphaFoldDB" id="A0AAV0NFS2"/>
<evidence type="ECO:0000256" key="2">
    <source>
        <dbReference type="ARBA" id="ARBA00004479"/>
    </source>
</evidence>
<proteinExistence type="inferred from homology"/>
<dbReference type="FunFam" id="1.10.510.10:FF:000358">
    <property type="entry name" value="Putative leucine-rich repeat receptor-like serine/threonine-protein kinase"/>
    <property type="match status" value="1"/>
</dbReference>
<dbReference type="GO" id="GO:0004674">
    <property type="term" value="F:protein serine/threonine kinase activity"/>
    <property type="evidence" value="ECO:0007669"/>
    <property type="project" value="UniProtKB-KW"/>
</dbReference>
<evidence type="ECO:0000256" key="13">
    <source>
        <dbReference type="ARBA" id="ARBA00022741"/>
    </source>
</evidence>
<dbReference type="FunFam" id="3.80.10.10:FF:000383">
    <property type="entry name" value="Leucine-rich repeat receptor protein kinase EMS1"/>
    <property type="match status" value="2"/>
</dbReference>
<dbReference type="PROSITE" id="PS00107">
    <property type="entry name" value="PROTEIN_KINASE_ATP"/>
    <property type="match status" value="1"/>
</dbReference>
<evidence type="ECO:0000256" key="4">
    <source>
        <dbReference type="ARBA" id="ARBA00012513"/>
    </source>
</evidence>
<dbReference type="PROSITE" id="PS00108">
    <property type="entry name" value="PROTEIN_KINASE_ST"/>
    <property type="match status" value="1"/>
</dbReference>
<protein>
    <recommendedName>
        <fullName evidence="4">non-specific serine/threonine protein kinase</fullName>
        <ecNumber evidence="4">2.7.11.1</ecNumber>
    </recommendedName>
</protein>
<dbReference type="Pfam" id="PF00560">
    <property type="entry name" value="LRR_1"/>
    <property type="match status" value="8"/>
</dbReference>
<keyword evidence="18" id="KW-0675">Receptor</keyword>
<evidence type="ECO:0000256" key="19">
    <source>
        <dbReference type="ARBA" id="ARBA00023180"/>
    </source>
</evidence>
<evidence type="ECO:0000256" key="9">
    <source>
        <dbReference type="ARBA" id="ARBA00022679"/>
    </source>
</evidence>
<dbReference type="InterPro" id="IPR000719">
    <property type="entry name" value="Prot_kinase_dom"/>
</dbReference>
<evidence type="ECO:0000256" key="22">
    <source>
        <dbReference type="PROSITE-ProRule" id="PRU10141"/>
    </source>
</evidence>
<dbReference type="PANTHER" id="PTHR27008">
    <property type="entry name" value="OS04G0122200 PROTEIN"/>
    <property type="match status" value="1"/>
</dbReference>
<dbReference type="GO" id="GO:0005886">
    <property type="term" value="C:plasma membrane"/>
    <property type="evidence" value="ECO:0007669"/>
    <property type="project" value="UniProtKB-SubCell"/>
</dbReference>
<organism evidence="26 27">
    <name type="scientific">Linum tenue</name>
    <dbReference type="NCBI Taxonomy" id="586396"/>
    <lineage>
        <taxon>Eukaryota</taxon>
        <taxon>Viridiplantae</taxon>
        <taxon>Streptophyta</taxon>
        <taxon>Embryophyta</taxon>
        <taxon>Tracheophyta</taxon>
        <taxon>Spermatophyta</taxon>
        <taxon>Magnoliopsida</taxon>
        <taxon>eudicotyledons</taxon>
        <taxon>Gunneridae</taxon>
        <taxon>Pentapetalae</taxon>
        <taxon>rosids</taxon>
        <taxon>fabids</taxon>
        <taxon>Malpighiales</taxon>
        <taxon>Linaceae</taxon>
        <taxon>Linum</taxon>
    </lineage>
</organism>
<dbReference type="Proteomes" id="UP001154282">
    <property type="component" value="Unassembled WGS sequence"/>
</dbReference>
<keyword evidence="27" id="KW-1185">Reference proteome</keyword>
<evidence type="ECO:0000313" key="26">
    <source>
        <dbReference type="EMBL" id="CAI0457325.1"/>
    </source>
</evidence>
<dbReference type="Pfam" id="PF07714">
    <property type="entry name" value="PK_Tyr_Ser-Thr"/>
    <property type="match status" value="1"/>
</dbReference>
<evidence type="ECO:0000256" key="18">
    <source>
        <dbReference type="ARBA" id="ARBA00023170"/>
    </source>
</evidence>
<dbReference type="GO" id="GO:0005524">
    <property type="term" value="F:ATP binding"/>
    <property type="evidence" value="ECO:0007669"/>
    <property type="project" value="UniProtKB-UniRule"/>
</dbReference>
<dbReference type="InterPro" id="IPR008271">
    <property type="entry name" value="Ser/Thr_kinase_AS"/>
</dbReference>
<dbReference type="InterPro" id="IPR013210">
    <property type="entry name" value="LRR_N_plant-typ"/>
</dbReference>
<evidence type="ECO:0000313" key="27">
    <source>
        <dbReference type="Proteomes" id="UP001154282"/>
    </source>
</evidence>
<dbReference type="FunFam" id="3.80.10.10:FF:000288">
    <property type="entry name" value="LRR receptor-like serine/threonine-protein kinase EFR"/>
    <property type="match status" value="1"/>
</dbReference>
<dbReference type="PROSITE" id="PS50011">
    <property type="entry name" value="PROTEIN_KINASE_DOM"/>
    <property type="match status" value="1"/>
</dbReference>
<dbReference type="InterPro" id="IPR051809">
    <property type="entry name" value="Plant_receptor-like_S/T_kinase"/>
</dbReference>
<dbReference type="InterPro" id="IPR017441">
    <property type="entry name" value="Protein_kinase_ATP_BS"/>
</dbReference>
<feature type="chain" id="PRO_5043347972" description="non-specific serine/threonine protein kinase" evidence="24">
    <location>
        <begin position="23"/>
        <end position="1039"/>
    </location>
</feature>
<keyword evidence="13 22" id="KW-0547">Nucleotide-binding</keyword>
<gene>
    <name evidence="26" type="ORF">LITE_LOCUS33093</name>
</gene>
<accession>A0AAV0NFS2</accession>
<dbReference type="InterPro" id="IPR032675">
    <property type="entry name" value="LRR_dom_sf"/>
</dbReference>
<dbReference type="EC" id="2.7.11.1" evidence="4"/>
<dbReference type="InterPro" id="IPR011009">
    <property type="entry name" value="Kinase-like_dom_sf"/>
</dbReference>
<keyword evidence="19" id="KW-0325">Glycoprotein</keyword>
<dbReference type="InterPro" id="IPR001611">
    <property type="entry name" value="Leu-rich_rpt"/>
</dbReference>
<keyword evidence="12" id="KW-0677">Repeat</keyword>
<keyword evidence="16 23" id="KW-1133">Transmembrane helix</keyword>
<evidence type="ECO:0000256" key="17">
    <source>
        <dbReference type="ARBA" id="ARBA00023136"/>
    </source>
</evidence>
<evidence type="ECO:0000256" key="12">
    <source>
        <dbReference type="ARBA" id="ARBA00022737"/>
    </source>
</evidence>
<dbReference type="FunFam" id="3.80.10.10:FF:000565">
    <property type="entry name" value="Leucine-rich repeat receptor-like kinase protein FLORAL ORGAN NUMBER1"/>
    <property type="match status" value="1"/>
</dbReference>
<comment type="caution">
    <text evidence="26">The sequence shown here is derived from an EMBL/GenBank/DDBJ whole genome shotgun (WGS) entry which is preliminary data.</text>
</comment>
<keyword evidence="10 23" id="KW-0812">Transmembrane</keyword>
<keyword evidence="17 23" id="KW-0472">Membrane</keyword>
<dbReference type="FunFam" id="3.30.200.20:FF:000432">
    <property type="entry name" value="LRR receptor-like serine/threonine-protein kinase EFR"/>
    <property type="match status" value="1"/>
</dbReference>
<dbReference type="InterPro" id="IPR001245">
    <property type="entry name" value="Ser-Thr/Tyr_kinase_cat_dom"/>
</dbReference>
<evidence type="ECO:0000256" key="20">
    <source>
        <dbReference type="ARBA" id="ARBA00047899"/>
    </source>
</evidence>
<dbReference type="PANTHER" id="PTHR27008:SF499">
    <property type="entry name" value="OS06G0581500 PROTEIN"/>
    <property type="match status" value="1"/>
</dbReference>
<dbReference type="SUPFAM" id="SSF56112">
    <property type="entry name" value="Protein kinase-like (PK-like)"/>
    <property type="match status" value="1"/>
</dbReference>
<evidence type="ECO:0000256" key="6">
    <source>
        <dbReference type="ARBA" id="ARBA00022527"/>
    </source>
</evidence>
<keyword evidence="6" id="KW-0723">Serine/threonine-protein kinase</keyword>
<dbReference type="SUPFAM" id="SSF52058">
    <property type="entry name" value="L domain-like"/>
    <property type="match status" value="2"/>
</dbReference>
<dbReference type="SMART" id="SM00220">
    <property type="entry name" value="S_TKc"/>
    <property type="match status" value="1"/>
</dbReference>
<keyword evidence="9" id="KW-0808">Transferase</keyword>